<evidence type="ECO:0000256" key="7">
    <source>
        <dbReference type="SAM" id="MobiDB-lite"/>
    </source>
</evidence>
<dbReference type="PANTHER" id="PTHR15528:SF5">
    <property type="entry name" value="PEROXISOME PROLIFERATOR-ACTIVATED RECEPTOR GAMMA COACTIVATOR-RELATED PROTEIN 1"/>
    <property type="match status" value="1"/>
</dbReference>
<organism evidence="9 10">
    <name type="scientific">Scyliorhinus torazame</name>
    <name type="common">Cloudy catshark</name>
    <name type="synonym">Catulus torazame</name>
    <dbReference type="NCBI Taxonomy" id="75743"/>
    <lineage>
        <taxon>Eukaryota</taxon>
        <taxon>Metazoa</taxon>
        <taxon>Chordata</taxon>
        <taxon>Craniata</taxon>
        <taxon>Vertebrata</taxon>
        <taxon>Chondrichthyes</taxon>
        <taxon>Elasmobranchii</taxon>
        <taxon>Galeomorphii</taxon>
        <taxon>Galeoidea</taxon>
        <taxon>Carcharhiniformes</taxon>
        <taxon>Scyliorhinidae</taxon>
        <taxon>Scyliorhinus</taxon>
    </lineage>
</organism>
<feature type="compositionally biased region" description="Basic residues" evidence="7">
    <location>
        <begin position="277"/>
        <end position="300"/>
    </location>
</feature>
<evidence type="ECO:0000256" key="6">
    <source>
        <dbReference type="ARBA" id="ARBA00023242"/>
    </source>
</evidence>
<comment type="caution">
    <text evidence="9">The sequence shown here is derived from an EMBL/GenBank/DDBJ whole genome shotgun (WGS) entry which is preliminary data.</text>
</comment>
<feature type="compositionally biased region" description="Basic and acidic residues" evidence="7">
    <location>
        <begin position="350"/>
        <end position="369"/>
    </location>
</feature>
<sequence>MLSLVCWSKSRFIGLTLLMTICLLAGLTPPATPPQQIWTSVAAVGFLGKRRLQGTAEPLSGSPIRTVKLIEPKPLTQNNRSKCLSNESLLPPETPLTASLGFGDHAYCLPRVSSQPSSHICQPVMAHPDVACRWNVKRQASITIKPITWWNGQLWSPTHRVLTAEQQQVSDPGSDESISDLQETLWEDGVSSNTLPTGTASVEPGRSCSQAVDRMNVGCDTALKLNGGGRVTLSPCRNGEAEGDKPFDSPHHCSRTRTSPRYRRQRYSSSSSSTSRSRSHSPVRKRRRYCKRRSRHSRHSSRSDSRSSSRSRSCSRSHSGSDSGSRSRSSQRHSIQMSCFTDVYDSYSEEPQRRCSRHESRNRQRELAI</sequence>
<evidence type="ECO:0000313" key="10">
    <source>
        <dbReference type="Proteomes" id="UP000288216"/>
    </source>
</evidence>
<comment type="subcellular location">
    <subcellularLocation>
        <location evidence="1">Nucleus</location>
    </subcellularLocation>
</comment>
<evidence type="ECO:0000256" key="2">
    <source>
        <dbReference type="ARBA" id="ARBA00022553"/>
    </source>
</evidence>
<name>A0A401QFQ2_SCYTO</name>
<feature type="signal peptide" evidence="8">
    <location>
        <begin position="1"/>
        <end position="26"/>
    </location>
</feature>
<dbReference type="GO" id="GO:0003723">
    <property type="term" value="F:RNA binding"/>
    <property type="evidence" value="ECO:0007669"/>
    <property type="project" value="UniProtKB-KW"/>
</dbReference>
<feature type="non-terminal residue" evidence="9">
    <location>
        <position position="369"/>
    </location>
</feature>
<dbReference type="GO" id="GO:0005634">
    <property type="term" value="C:nucleus"/>
    <property type="evidence" value="ECO:0007669"/>
    <property type="project" value="UniProtKB-SubCell"/>
</dbReference>
<dbReference type="GO" id="GO:0045944">
    <property type="term" value="P:positive regulation of transcription by RNA polymerase II"/>
    <property type="evidence" value="ECO:0007669"/>
    <property type="project" value="TreeGrafter"/>
</dbReference>
<dbReference type="Proteomes" id="UP000288216">
    <property type="component" value="Unassembled WGS sequence"/>
</dbReference>
<dbReference type="STRING" id="75743.A0A401QFQ2"/>
<proteinExistence type="predicted"/>
<keyword evidence="4" id="KW-0805">Transcription regulation</keyword>
<keyword evidence="3" id="KW-0694">RNA-binding</keyword>
<keyword evidence="10" id="KW-1185">Reference proteome</keyword>
<evidence type="ECO:0000256" key="3">
    <source>
        <dbReference type="ARBA" id="ARBA00022884"/>
    </source>
</evidence>
<gene>
    <name evidence="9" type="ORF">scyTo_0024557</name>
</gene>
<evidence type="ECO:0000256" key="8">
    <source>
        <dbReference type="SAM" id="SignalP"/>
    </source>
</evidence>
<dbReference type="AlphaFoldDB" id="A0A401QFQ2"/>
<feature type="compositionally biased region" description="Low complexity" evidence="7">
    <location>
        <begin position="267"/>
        <end position="276"/>
    </location>
</feature>
<feature type="compositionally biased region" description="Basic and acidic residues" evidence="7">
    <location>
        <begin position="241"/>
        <end position="251"/>
    </location>
</feature>
<protein>
    <recommendedName>
        <fullName evidence="11">Serine/arginine repetitive matrix protein C-terminal domain-containing protein</fullName>
    </recommendedName>
</protein>
<feature type="compositionally biased region" description="Basic residues" evidence="7">
    <location>
        <begin position="252"/>
        <end position="266"/>
    </location>
</feature>
<keyword evidence="8" id="KW-0732">Signal</keyword>
<feature type="chain" id="PRO_5019102441" description="Serine/arginine repetitive matrix protein C-terminal domain-containing protein" evidence="8">
    <location>
        <begin position="27"/>
        <end position="369"/>
    </location>
</feature>
<evidence type="ECO:0000256" key="4">
    <source>
        <dbReference type="ARBA" id="ARBA00023015"/>
    </source>
</evidence>
<dbReference type="OrthoDB" id="10047851at2759"/>
<accession>A0A401QFQ2</accession>
<evidence type="ECO:0000256" key="1">
    <source>
        <dbReference type="ARBA" id="ARBA00004123"/>
    </source>
</evidence>
<dbReference type="InterPro" id="IPR034605">
    <property type="entry name" value="PGC-1"/>
</dbReference>
<keyword evidence="5" id="KW-0804">Transcription</keyword>
<evidence type="ECO:0000256" key="5">
    <source>
        <dbReference type="ARBA" id="ARBA00023163"/>
    </source>
</evidence>
<keyword evidence="6" id="KW-0539">Nucleus</keyword>
<evidence type="ECO:0000313" key="9">
    <source>
        <dbReference type="EMBL" id="GCB84211.1"/>
    </source>
</evidence>
<dbReference type="GO" id="GO:0003712">
    <property type="term" value="F:transcription coregulator activity"/>
    <property type="evidence" value="ECO:0007669"/>
    <property type="project" value="InterPro"/>
</dbReference>
<dbReference type="PANTHER" id="PTHR15528">
    <property type="entry name" value="PEROXISOME PROLIFERATOR ACTIVATED RECEPTOR GAMMA COACTIVATOR 1 PGC-1 -RELATED"/>
    <property type="match status" value="1"/>
</dbReference>
<evidence type="ECO:0008006" key="11">
    <source>
        <dbReference type="Google" id="ProtNLM"/>
    </source>
</evidence>
<dbReference type="EMBL" id="BFAA01049836">
    <property type="protein sequence ID" value="GCB84211.1"/>
    <property type="molecule type" value="Genomic_DNA"/>
</dbReference>
<feature type="region of interest" description="Disordered" evidence="7">
    <location>
        <begin position="241"/>
        <end position="369"/>
    </location>
</feature>
<feature type="compositionally biased region" description="Low complexity" evidence="7">
    <location>
        <begin position="308"/>
        <end position="334"/>
    </location>
</feature>
<reference evidence="9 10" key="1">
    <citation type="journal article" date="2018" name="Nat. Ecol. Evol.">
        <title>Shark genomes provide insights into elasmobranch evolution and the origin of vertebrates.</title>
        <authorList>
            <person name="Hara Y"/>
            <person name="Yamaguchi K"/>
            <person name="Onimaru K"/>
            <person name="Kadota M"/>
            <person name="Koyanagi M"/>
            <person name="Keeley SD"/>
            <person name="Tatsumi K"/>
            <person name="Tanaka K"/>
            <person name="Motone F"/>
            <person name="Kageyama Y"/>
            <person name="Nozu R"/>
            <person name="Adachi N"/>
            <person name="Nishimura O"/>
            <person name="Nakagawa R"/>
            <person name="Tanegashima C"/>
            <person name="Kiyatake I"/>
            <person name="Matsumoto R"/>
            <person name="Murakumo K"/>
            <person name="Nishida K"/>
            <person name="Terakita A"/>
            <person name="Kuratani S"/>
            <person name="Sato K"/>
            <person name="Hyodo S Kuraku.S."/>
        </authorList>
    </citation>
    <scope>NUCLEOTIDE SEQUENCE [LARGE SCALE GENOMIC DNA]</scope>
</reference>
<keyword evidence="2" id="KW-0597">Phosphoprotein</keyword>